<feature type="domain" description="Alanyl-transfer RNA synthetases family profile" evidence="17">
    <location>
        <begin position="15"/>
        <end position="777"/>
    </location>
</feature>
<dbReference type="InterPro" id="IPR018162">
    <property type="entry name" value="Ala-tRNA-ligase_IIc_anticod-bd"/>
</dbReference>
<dbReference type="Gene3D" id="2.40.30.130">
    <property type="match status" value="1"/>
</dbReference>
<dbReference type="GO" id="GO:0004813">
    <property type="term" value="F:alanine-tRNA ligase activity"/>
    <property type="evidence" value="ECO:0007669"/>
    <property type="project" value="UniProtKB-UniRule"/>
</dbReference>
<dbReference type="InterPro" id="IPR023033">
    <property type="entry name" value="Ala_tRNA_ligase_euk/bac"/>
</dbReference>
<evidence type="ECO:0000256" key="16">
    <source>
        <dbReference type="HAMAP-Rule" id="MF_03133"/>
    </source>
</evidence>
<dbReference type="STRING" id="69004.A0A182QQ06"/>
<dbReference type="GO" id="GO:0006419">
    <property type="term" value="P:alanyl-tRNA aminoacylation"/>
    <property type="evidence" value="ECO:0007669"/>
    <property type="project" value="InterPro"/>
</dbReference>
<dbReference type="Gene3D" id="3.10.310.40">
    <property type="match status" value="1"/>
</dbReference>
<dbReference type="Pfam" id="PF07973">
    <property type="entry name" value="tRNA_SAD"/>
    <property type="match status" value="1"/>
</dbReference>
<dbReference type="SUPFAM" id="SSF55186">
    <property type="entry name" value="ThrRS/AlaRS common domain"/>
    <property type="match status" value="1"/>
</dbReference>
<dbReference type="GO" id="GO:0005739">
    <property type="term" value="C:mitochondrion"/>
    <property type="evidence" value="ECO:0007669"/>
    <property type="project" value="TreeGrafter"/>
</dbReference>
<dbReference type="PANTHER" id="PTHR11777:SF9">
    <property type="entry name" value="ALANINE--TRNA LIGASE, CYTOPLASMIC"/>
    <property type="match status" value="1"/>
</dbReference>
<proteinExistence type="inferred from homology"/>
<evidence type="ECO:0000256" key="3">
    <source>
        <dbReference type="ARBA" id="ARBA00017959"/>
    </source>
</evidence>
<dbReference type="GO" id="GO:0005524">
    <property type="term" value="F:ATP binding"/>
    <property type="evidence" value="ECO:0007669"/>
    <property type="project" value="UniProtKB-UniRule"/>
</dbReference>
<keyword evidence="5 16" id="KW-0820">tRNA-binding</keyword>
<dbReference type="InterPro" id="IPR018163">
    <property type="entry name" value="Thr/Ala-tRNA-synth_IIc_edit"/>
</dbReference>
<sequence length="977" mass="109227">MAFRISRESAMDTSLTASQIRSIFLDFFREKEHLYVHSSSVIPLDDPTLLFANAGMNQFKPIFLGTVDPNSDMAKWVRTANTQKCIRAGGKHNDLDDVGKDVYHHTFFEMLGNWSFGDYFKKEICTWAWELLTERLKLPKERLYVTYFGGHPESGLEPDLECREIWLKLGVKEEHILPGSMKDNFWEMGETGPCGPCSELHFDRIGGRSVPELVNMDDPDVLEIWNLVFIQYNREQDGSLKLLPKKHIDCGMGFERLVSVIQDKRSNYDTDVFVPLFDAIQKGTGAPAYQGRVGADDSDGVDMAYRVLADHARTISIALADGGFPDNTGRGYVLRRILRRAVRYATEKLNAKPGFFATLVDTVVQLLGDTFPEVRKDPQHIKNVINEEEQQFLKTLTRGRNLLNRTIAKLGDCKVIPGDVAWRLYDTYGFPIDLTQLMAEEKQMTIDMEGYEKAKHESYIISQGKEKSKTATIDLDVHAISELQERKVPTTNDSFKYRYKAESTDPLAQYVFEACTGKIVALRHNNAFVEEVQAGQECGVILDRTNFYAESGGQIYDQGYLVKVNDESSEFNVTLVYNRGGYILHIGVVEGTLRVGDEVHCHMDIGRRQLTMKNHSATHALNHSLLQVLGQDTDQRGSLVVPEKLRFDFTNKSAMTIEQVAEAERLTREVVKRNVQVYAKEANLAVAKTIRGLRSVFDEVYPDPVRVISFGVPVEQLESDPTGEAGVLNSVEFCGGTHLHQSGHMVDFVITTEEAIAKGIRRIVALTGPEALKALKKTELLEQELAQLKATIEADAGGKEAKEHVKKIIELTDDVSQATIPYVKKDELRTVLKGLKKTLDDKERAAKAAVASEVVEKAKELSQAHKEAPFLVQRLEAFNNTKALDSALKEVRKINPEQSALFVSVDEESKKIFCLASVPKSAVEKGLKANEWISHIAPVMGGKGGGKPESAQASGGNFDKADEILELARLFAVSKLE</sequence>
<name>A0A182QQ06_9DIPT</name>
<feature type="binding site" evidence="16">
    <location>
        <position position="615"/>
    </location>
    <ligand>
        <name>Zn(2+)</name>
        <dbReference type="ChEBI" id="CHEBI:29105"/>
    </ligand>
</feature>
<evidence type="ECO:0000256" key="11">
    <source>
        <dbReference type="ARBA" id="ARBA00022884"/>
    </source>
</evidence>
<dbReference type="CDD" id="cd00673">
    <property type="entry name" value="AlaRS_core"/>
    <property type="match status" value="1"/>
</dbReference>
<protein>
    <recommendedName>
        <fullName evidence="3">Alanine--tRNA ligase</fullName>
        <ecNumber evidence="2">6.1.1.7</ecNumber>
    </recommendedName>
    <alternativeName>
        <fullName evidence="14">Alanyl-tRNA synthetase</fullName>
    </alternativeName>
</protein>
<feature type="binding site" evidence="16">
    <location>
        <position position="738"/>
    </location>
    <ligand>
        <name>Zn(2+)</name>
        <dbReference type="ChEBI" id="CHEBI:29105"/>
    </ligand>
</feature>
<comment type="catalytic activity">
    <reaction evidence="15 16">
        <text>tRNA(Ala) + L-alanine + ATP = L-alanyl-tRNA(Ala) + AMP + diphosphate</text>
        <dbReference type="Rhea" id="RHEA:12540"/>
        <dbReference type="Rhea" id="RHEA-COMP:9657"/>
        <dbReference type="Rhea" id="RHEA-COMP:9923"/>
        <dbReference type="ChEBI" id="CHEBI:30616"/>
        <dbReference type="ChEBI" id="CHEBI:33019"/>
        <dbReference type="ChEBI" id="CHEBI:57972"/>
        <dbReference type="ChEBI" id="CHEBI:78442"/>
        <dbReference type="ChEBI" id="CHEBI:78497"/>
        <dbReference type="ChEBI" id="CHEBI:456215"/>
        <dbReference type="EC" id="6.1.1.7"/>
    </reaction>
</comment>
<keyword evidence="8 16" id="KW-0547">Nucleotide-binding</keyword>
<dbReference type="SUPFAM" id="SSF101353">
    <property type="entry name" value="Putative anticodon-binding domain of alanyl-tRNA synthetase (AlaRS)"/>
    <property type="match status" value="1"/>
</dbReference>
<keyword evidence="4" id="KW-0963">Cytoplasm</keyword>
<dbReference type="Gene3D" id="3.30.930.10">
    <property type="entry name" value="Bira Bifunctional Protein, Domain 2"/>
    <property type="match status" value="1"/>
</dbReference>
<dbReference type="InterPro" id="IPR018164">
    <property type="entry name" value="Ala-tRNA-synth_IIc_N"/>
</dbReference>
<dbReference type="SUPFAM" id="SSF55681">
    <property type="entry name" value="Class II aaRS and biotin synthetases"/>
    <property type="match status" value="1"/>
</dbReference>
<evidence type="ECO:0000256" key="5">
    <source>
        <dbReference type="ARBA" id="ARBA00022555"/>
    </source>
</evidence>
<accession>A0A182QQ06</accession>
<dbReference type="InterPro" id="IPR045864">
    <property type="entry name" value="aa-tRNA-synth_II/BPL/LPL"/>
</dbReference>
<evidence type="ECO:0000313" key="19">
    <source>
        <dbReference type="Proteomes" id="UP000075886"/>
    </source>
</evidence>
<dbReference type="EC" id="6.1.1.7" evidence="2"/>
<evidence type="ECO:0000256" key="9">
    <source>
        <dbReference type="ARBA" id="ARBA00022833"/>
    </source>
</evidence>
<keyword evidence="10 16" id="KW-0067">ATP-binding</keyword>
<dbReference type="HAMAP" id="MF_00036_B">
    <property type="entry name" value="Ala_tRNA_synth_B"/>
    <property type="match status" value="1"/>
</dbReference>
<evidence type="ECO:0000256" key="12">
    <source>
        <dbReference type="ARBA" id="ARBA00022917"/>
    </source>
</evidence>
<dbReference type="SMART" id="SM00863">
    <property type="entry name" value="tRNA_SAD"/>
    <property type="match status" value="1"/>
</dbReference>
<dbReference type="GO" id="GO:0000049">
    <property type="term" value="F:tRNA binding"/>
    <property type="evidence" value="ECO:0007669"/>
    <property type="project" value="UniProtKB-KW"/>
</dbReference>
<dbReference type="EnsemblMetazoa" id="AFAF014572-RA">
    <property type="protein sequence ID" value="AFAF014572-PA"/>
    <property type="gene ID" value="AFAF014572"/>
</dbReference>
<keyword evidence="12 16" id="KW-0648">Protein biosynthesis</keyword>
<reference evidence="18" key="2">
    <citation type="submission" date="2020-05" db="UniProtKB">
        <authorList>
            <consortium name="EnsemblMetazoa"/>
        </authorList>
    </citation>
    <scope>IDENTIFICATION</scope>
    <source>
        <strain evidence="18">FAR1</strain>
    </source>
</reference>
<evidence type="ECO:0000256" key="13">
    <source>
        <dbReference type="ARBA" id="ARBA00023146"/>
    </source>
</evidence>
<dbReference type="Pfam" id="PF01411">
    <property type="entry name" value="tRNA-synt_2c"/>
    <property type="match status" value="1"/>
</dbReference>
<evidence type="ECO:0000256" key="14">
    <source>
        <dbReference type="ARBA" id="ARBA00032577"/>
    </source>
</evidence>
<dbReference type="PRINTS" id="PR00980">
    <property type="entry name" value="TRNASYNTHALA"/>
</dbReference>
<dbReference type="FunFam" id="2.40.30.130:FF:000009">
    <property type="entry name" value="Alanine--tRNA ligase, mitochondrial"/>
    <property type="match status" value="1"/>
</dbReference>
<dbReference type="FunFam" id="3.10.310.40:FF:000002">
    <property type="entry name" value="alanine--tRNA ligase, cytoplasmic"/>
    <property type="match status" value="1"/>
</dbReference>
<organism evidence="18 19">
    <name type="scientific">Anopheles farauti</name>
    <dbReference type="NCBI Taxonomy" id="69004"/>
    <lineage>
        <taxon>Eukaryota</taxon>
        <taxon>Metazoa</taxon>
        <taxon>Ecdysozoa</taxon>
        <taxon>Arthropoda</taxon>
        <taxon>Hexapoda</taxon>
        <taxon>Insecta</taxon>
        <taxon>Pterygota</taxon>
        <taxon>Neoptera</taxon>
        <taxon>Endopterygota</taxon>
        <taxon>Diptera</taxon>
        <taxon>Nematocera</taxon>
        <taxon>Culicoidea</taxon>
        <taxon>Culicidae</taxon>
        <taxon>Anophelinae</taxon>
        <taxon>Anopheles</taxon>
    </lineage>
</organism>
<dbReference type="InterPro" id="IPR012947">
    <property type="entry name" value="tRNA_SAD"/>
</dbReference>
<dbReference type="NCBIfam" id="TIGR00344">
    <property type="entry name" value="alaS"/>
    <property type="match status" value="1"/>
</dbReference>
<dbReference type="AlphaFoldDB" id="A0A182QQ06"/>
<keyword evidence="13 16" id="KW-0030">Aminoacyl-tRNA synthetase</keyword>
<keyword evidence="6 16" id="KW-0436">Ligase</keyword>
<feature type="binding site" evidence="16">
    <location>
        <position position="734"/>
    </location>
    <ligand>
        <name>Zn(2+)</name>
        <dbReference type="ChEBI" id="CHEBI:29105"/>
    </ligand>
</feature>
<dbReference type="PROSITE" id="PS50860">
    <property type="entry name" value="AA_TRNA_LIGASE_II_ALA"/>
    <property type="match status" value="1"/>
</dbReference>
<dbReference type="EMBL" id="AXCN02000679">
    <property type="status" value="NOT_ANNOTATED_CDS"/>
    <property type="molecule type" value="Genomic_DNA"/>
</dbReference>
<evidence type="ECO:0000256" key="6">
    <source>
        <dbReference type="ARBA" id="ARBA00022598"/>
    </source>
</evidence>
<dbReference type="Proteomes" id="UP000075886">
    <property type="component" value="Unassembled WGS sequence"/>
</dbReference>
<comment type="cofactor">
    <cofactor evidence="16">
        <name>Zn(2+)</name>
        <dbReference type="ChEBI" id="CHEBI:29105"/>
    </cofactor>
    <text evidence="16">Binds 1 zinc ion per subunit.</text>
</comment>
<keyword evidence="19" id="KW-1185">Reference proteome</keyword>
<keyword evidence="9 16" id="KW-0862">Zinc</keyword>
<evidence type="ECO:0000256" key="8">
    <source>
        <dbReference type="ARBA" id="ARBA00022741"/>
    </source>
</evidence>
<keyword evidence="7 16" id="KW-0479">Metal-binding</keyword>
<dbReference type="SUPFAM" id="SSF50447">
    <property type="entry name" value="Translation proteins"/>
    <property type="match status" value="1"/>
</dbReference>
<dbReference type="InterPro" id="IPR009000">
    <property type="entry name" value="Transl_B-barrel_sf"/>
</dbReference>
<dbReference type="VEuPathDB" id="VectorBase:AFAF014572"/>
<comment type="subunit">
    <text evidence="16">Monomer.</text>
</comment>
<evidence type="ECO:0000313" key="18">
    <source>
        <dbReference type="EnsemblMetazoa" id="AFAF014572-PA"/>
    </source>
</evidence>
<evidence type="ECO:0000256" key="7">
    <source>
        <dbReference type="ARBA" id="ARBA00022723"/>
    </source>
</evidence>
<evidence type="ECO:0000256" key="15">
    <source>
        <dbReference type="ARBA" id="ARBA00048300"/>
    </source>
</evidence>
<dbReference type="InterPro" id="IPR018165">
    <property type="entry name" value="Ala-tRNA-synth_IIc_core"/>
</dbReference>
<reference evidence="19" key="1">
    <citation type="submission" date="2014-01" db="EMBL/GenBank/DDBJ databases">
        <title>The Genome Sequence of Anopheles farauti FAR1 (V2).</title>
        <authorList>
            <consortium name="The Broad Institute Genomics Platform"/>
            <person name="Neafsey D.E."/>
            <person name="Besansky N."/>
            <person name="Howell P."/>
            <person name="Walton C."/>
            <person name="Young S.K."/>
            <person name="Zeng Q."/>
            <person name="Gargeya S."/>
            <person name="Fitzgerald M."/>
            <person name="Haas B."/>
            <person name="Abouelleil A."/>
            <person name="Allen A.W."/>
            <person name="Alvarado L."/>
            <person name="Arachchi H.M."/>
            <person name="Berlin A.M."/>
            <person name="Chapman S.B."/>
            <person name="Gainer-Dewar J."/>
            <person name="Goldberg J."/>
            <person name="Griggs A."/>
            <person name="Gujja S."/>
            <person name="Hansen M."/>
            <person name="Howarth C."/>
            <person name="Imamovic A."/>
            <person name="Ireland A."/>
            <person name="Larimer J."/>
            <person name="McCowan C."/>
            <person name="Murphy C."/>
            <person name="Pearson M."/>
            <person name="Poon T.W."/>
            <person name="Priest M."/>
            <person name="Roberts A."/>
            <person name="Saif S."/>
            <person name="Shea T."/>
            <person name="Sisk P."/>
            <person name="Sykes S."/>
            <person name="Wortman J."/>
            <person name="Nusbaum C."/>
            <person name="Birren B."/>
        </authorList>
    </citation>
    <scope>NUCLEOTIDE SEQUENCE [LARGE SCALE GENOMIC DNA]</scope>
    <source>
        <strain evidence="19">FAR1</strain>
    </source>
</reference>
<evidence type="ECO:0000256" key="4">
    <source>
        <dbReference type="ARBA" id="ARBA00022490"/>
    </source>
</evidence>
<dbReference type="PANTHER" id="PTHR11777">
    <property type="entry name" value="ALANYL-TRNA SYNTHETASE"/>
    <property type="match status" value="1"/>
</dbReference>
<dbReference type="GO" id="GO:0002161">
    <property type="term" value="F:aminoacyl-tRNA deacylase activity"/>
    <property type="evidence" value="ECO:0007669"/>
    <property type="project" value="TreeGrafter"/>
</dbReference>
<dbReference type="GO" id="GO:0008270">
    <property type="term" value="F:zinc ion binding"/>
    <property type="evidence" value="ECO:0007669"/>
    <property type="project" value="UniProtKB-UniRule"/>
</dbReference>
<dbReference type="InterPro" id="IPR050058">
    <property type="entry name" value="Ala-tRNA_ligase"/>
</dbReference>
<evidence type="ECO:0000256" key="10">
    <source>
        <dbReference type="ARBA" id="ARBA00022840"/>
    </source>
</evidence>
<feature type="binding site" evidence="16">
    <location>
        <position position="619"/>
    </location>
    <ligand>
        <name>Zn(2+)</name>
        <dbReference type="ChEBI" id="CHEBI:29105"/>
    </ligand>
</feature>
<dbReference type="InterPro" id="IPR002318">
    <property type="entry name" value="Ala-tRNA-lgiase_IIc"/>
</dbReference>
<comment type="function">
    <text evidence="16">Catalyzes the attachment of alanine to tRNA(Ala) in a two-step reaction: alanine is first activated by ATP to form Ala-AMP and then transferred to the acceptor end of tRNA(Ala). Also edits incorrectly charged tRNA(Ala) via its editing domain.</text>
</comment>
<evidence type="ECO:0000256" key="2">
    <source>
        <dbReference type="ARBA" id="ARBA00013168"/>
    </source>
</evidence>
<dbReference type="InterPro" id="IPR003156">
    <property type="entry name" value="DHHA1_dom"/>
</dbReference>
<dbReference type="FunFam" id="3.30.980.10:FF:000004">
    <property type="entry name" value="Alanine--tRNA ligase, cytoplasmic"/>
    <property type="match status" value="1"/>
</dbReference>
<keyword evidence="11 16" id="KW-0694">RNA-binding</keyword>
<dbReference type="Gene3D" id="3.30.980.10">
    <property type="entry name" value="Threonyl-trna Synthetase, Chain A, domain 2"/>
    <property type="match status" value="1"/>
</dbReference>
<dbReference type="Pfam" id="PF02272">
    <property type="entry name" value="DHHA1"/>
    <property type="match status" value="1"/>
</dbReference>
<dbReference type="FunFam" id="3.30.930.10:FF:000011">
    <property type="entry name" value="Alanine--tRNA ligase, cytoplasmic"/>
    <property type="match status" value="1"/>
</dbReference>
<comment type="domain">
    <text evidence="16">Consists of three domains; the N-terminal catalytic domain, the editing domain and the C-terminal C-Ala domain. The editing domain removes incorrectly charged amino acids, while the C-Ala domain, along with tRNA(Ala), serves as a bridge to cooperatively bring together the editing and aminoacylation centers thus stimulating deacylation of misacylated tRNAs.</text>
</comment>
<evidence type="ECO:0000259" key="17">
    <source>
        <dbReference type="PROSITE" id="PS50860"/>
    </source>
</evidence>
<evidence type="ECO:0000256" key="1">
    <source>
        <dbReference type="ARBA" id="ARBA00008429"/>
    </source>
</evidence>
<comment type="similarity">
    <text evidence="1">Belongs to the class-II aminoacyl-tRNA synthetase family. Alax-L subfamily.</text>
</comment>